<gene>
    <name evidence="1" type="ORF">PHPALM_38005</name>
</gene>
<dbReference type="Proteomes" id="UP000237271">
    <property type="component" value="Unassembled WGS sequence"/>
</dbReference>
<dbReference type="OrthoDB" id="108703at2759"/>
<dbReference type="AlphaFoldDB" id="A0A2P4WW24"/>
<evidence type="ECO:0000313" key="1">
    <source>
        <dbReference type="EMBL" id="POM57479.1"/>
    </source>
</evidence>
<organism evidence="1 2">
    <name type="scientific">Phytophthora palmivora</name>
    <dbReference type="NCBI Taxonomy" id="4796"/>
    <lineage>
        <taxon>Eukaryota</taxon>
        <taxon>Sar</taxon>
        <taxon>Stramenopiles</taxon>
        <taxon>Oomycota</taxon>
        <taxon>Peronosporomycetes</taxon>
        <taxon>Peronosporales</taxon>
        <taxon>Peronosporaceae</taxon>
        <taxon>Phytophthora</taxon>
    </lineage>
</organism>
<proteinExistence type="predicted"/>
<evidence type="ECO:0000313" key="2">
    <source>
        <dbReference type="Proteomes" id="UP000237271"/>
    </source>
</evidence>
<reference evidence="1 2" key="1">
    <citation type="journal article" date="2017" name="Genome Biol. Evol.">
        <title>Phytophthora megakarya and P. palmivora, closely related causal agents of cacao black pod rot, underwent increases in genome sizes and gene numbers by different mechanisms.</title>
        <authorList>
            <person name="Ali S.S."/>
            <person name="Shao J."/>
            <person name="Lary D.J."/>
            <person name="Kronmiller B."/>
            <person name="Shen D."/>
            <person name="Strem M.D."/>
            <person name="Amoako-Attah I."/>
            <person name="Akrofi A.Y."/>
            <person name="Begoude B.A."/>
            <person name="Ten Hoopen G.M."/>
            <person name="Coulibaly K."/>
            <person name="Kebe B.I."/>
            <person name="Melnick R.L."/>
            <person name="Guiltinan M.J."/>
            <person name="Tyler B.M."/>
            <person name="Meinhardt L.W."/>
            <person name="Bailey B.A."/>
        </authorList>
    </citation>
    <scope>NUCLEOTIDE SEQUENCE [LARGE SCALE GENOMIC DNA]</scope>
    <source>
        <strain evidence="2">sbr112.9</strain>
    </source>
</reference>
<protein>
    <submittedName>
        <fullName evidence="1">Uncharacterized protein</fullName>
    </submittedName>
</protein>
<comment type="caution">
    <text evidence="1">The sequence shown here is derived from an EMBL/GenBank/DDBJ whole genome shotgun (WGS) entry which is preliminary data.</text>
</comment>
<sequence length="259" mass="29140">MDAAPWSPFPFCSLLNCPSTGEFVYNGRNVCGVHLAQLTQQQPPPLPPLAPSEAPTSQSDACAFPTCHKRGICAHGHDYFCRRYLCWTHTSPVKRSPLELESTKMVVWSKCAKSDIAPETATNVSKTWSSAKITVHQDKFVDKRNAEDYAQYTTENATRTQNCNFVGCTSTNVIQKYHGVFCDQHLPLIDDIRTQIMMAKCHGDEAGQIPLRYNEIFLRKFLDERHVDYYNELVAKYGFVAPIVHVKGDQMQGLSCGPF</sequence>
<name>A0A2P4WW24_9STRA</name>
<keyword evidence="2" id="KW-1185">Reference proteome</keyword>
<dbReference type="EMBL" id="NCKW01020703">
    <property type="protein sequence ID" value="POM57479.1"/>
    <property type="molecule type" value="Genomic_DNA"/>
</dbReference>
<accession>A0A2P4WW24</accession>